<dbReference type="NCBIfam" id="TIGR00104">
    <property type="entry name" value="tRNA_TsaA"/>
    <property type="match status" value="1"/>
</dbReference>
<evidence type="ECO:0000259" key="3">
    <source>
        <dbReference type="PROSITE" id="PS51668"/>
    </source>
</evidence>
<dbReference type="Proteomes" id="UP000092544">
    <property type="component" value="Unassembled WGS sequence"/>
</dbReference>
<name>A0A1A8THF1_9GAMM</name>
<dbReference type="RefSeq" id="WP_067016210.1">
    <property type="nucleotide sequence ID" value="NZ_FLOB01000004.1"/>
</dbReference>
<dbReference type="PROSITE" id="PS01318">
    <property type="entry name" value="TSAA_1"/>
    <property type="match status" value="1"/>
</dbReference>
<evidence type="ECO:0000313" key="5">
    <source>
        <dbReference type="Proteomes" id="UP000092544"/>
    </source>
</evidence>
<keyword evidence="1" id="KW-0949">S-adenosyl-L-methionine</keyword>
<dbReference type="STRING" id="1792290.MSP8886_02139"/>
<proteinExistence type="inferred from homology"/>
<dbReference type="Gene3D" id="3.30.2310.10">
    <property type="entry name" value="YaeB-like"/>
    <property type="match status" value="1"/>
</dbReference>
<comment type="similarity">
    <text evidence="2">Belongs to the tRNA methyltransferase O family.</text>
</comment>
<sequence length="256" mass="29167">MSSFRNFTFSIIGIAHSCYKEKFGIPRQPGLVTEATARIELIAPYNRLDTLEGLEQFSHIWVQFVFHACINEKWKAKVRPPRLGGKEKLGVFATRATHRPNPIGLSVIKLGKIYQEEKKVFIDLHGADLLDGTPIIDIKPYLPYADSIPNAQGGFAPSPSPVMDVHFSPLANQQCEDYKALHNRDIATLIKQIVQQDPRPSYLAGQIDREHGTSIWDINVKWCARHDHMEILYLETMDTHQEDNRKRENTHVDISS</sequence>
<dbReference type="CDD" id="cd09281">
    <property type="entry name" value="UPF0066"/>
    <property type="match status" value="1"/>
</dbReference>
<protein>
    <submittedName>
        <fullName evidence="4">Putative tRNA (Adenine(37)-N6)-methyltransferase</fullName>
        <ecNumber evidence="4">2.1.1.-</ecNumber>
    </submittedName>
</protein>
<dbReference type="FunFam" id="2.40.30.70:FF:000001">
    <property type="entry name" value="tRNA (N6-threonylcarbamoyladenosine(37)-N6)-methyltransferase TrmO"/>
    <property type="match status" value="1"/>
</dbReference>
<dbReference type="EC" id="2.1.1.-" evidence="4"/>
<dbReference type="InterPro" id="IPR036413">
    <property type="entry name" value="YaeB-like_sf"/>
</dbReference>
<dbReference type="Pfam" id="PF01980">
    <property type="entry name" value="TrmO_N"/>
    <property type="match status" value="1"/>
</dbReference>
<organism evidence="4 5">
    <name type="scientific">Marinomonas spartinae</name>
    <dbReference type="NCBI Taxonomy" id="1792290"/>
    <lineage>
        <taxon>Bacteria</taxon>
        <taxon>Pseudomonadati</taxon>
        <taxon>Pseudomonadota</taxon>
        <taxon>Gammaproteobacteria</taxon>
        <taxon>Oceanospirillales</taxon>
        <taxon>Oceanospirillaceae</taxon>
        <taxon>Marinomonas</taxon>
    </lineage>
</organism>
<dbReference type="InterPro" id="IPR041369">
    <property type="entry name" value="TrmO_C"/>
</dbReference>
<dbReference type="InterPro" id="IPR036414">
    <property type="entry name" value="YaeB_N_sf"/>
</dbReference>
<reference evidence="4 5" key="1">
    <citation type="submission" date="2016-06" db="EMBL/GenBank/DDBJ databases">
        <authorList>
            <person name="Kjaerup R.B."/>
            <person name="Dalgaard T.S."/>
            <person name="Juul-Madsen H.R."/>
        </authorList>
    </citation>
    <scope>NUCLEOTIDE SEQUENCE [LARGE SCALE GENOMIC DNA]</scope>
    <source>
        <strain evidence="4 5">CECT 8886</strain>
    </source>
</reference>
<dbReference type="SUPFAM" id="SSF118196">
    <property type="entry name" value="YaeB-like"/>
    <property type="match status" value="1"/>
</dbReference>
<keyword evidence="4" id="KW-0808">Transferase</keyword>
<evidence type="ECO:0000256" key="1">
    <source>
        <dbReference type="ARBA" id="ARBA00022691"/>
    </source>
</evidence>
<keyword evidence="5" id="KW-1185">Reference proteome</keyword>
<dbReference type="PANTHER" id="PTHR12818:SF0">
    <property type="entry name" value="TRNA (ADENINE(37)-N6)-METHYLTRANSFERASE"/>
    <property type="match status" value="1"/>
</dbReference>
<evidence type="ECO:0000313" key="4">
    <source>
        <dbReference type="EMBL" id="SBS31495.1"/>
    </source>
</evidence>
<dbReference type="GO" id="GO:0089715">
    <property type="term" value="F:tRNA (L-threonylcarbamoyladenosine(37)-C2) methyltransferase activity"/>
    <property type="evidence" value="ECO:0007669"/>
    <property type="project" value="TreeGrafter"/>
</dbReference>
<dbReference type="PANTHER" id="PTHR12818">
    <property type="entry name" value="TRNA (ADENINE(37)-N6)-METHYLTRANSFERASE"/>
    <property type="match status" value="1"/>
</dbReference>
<keyword evidence="4" id="KW-0489">Methyltransferase</keyword>
<feature type="domain" description="TsaA-like" evidence="3">
    <location>
        <begin position="9"/>
        <end position="150"/>
    </location>
</feature>
<accession>A0A1A8THF1</accession>
<dbReference type="Gene3D" id="2.40.30.70">
    <property type="entry name" value="YaeB-like"/>
    <property type="match status" value="1"/>
</dbReference>
<evidence type="ECO:0000256" key="2">
    <source>
        <dbReference type="ARBA" id="ARBA00033753"/>
    </source>
</evidence>
<dbReference type="OrthoDB" id="9804309at2"/>
<dbReference type="InterPro" id="IPR023370">
    <property type="entry name" value="TrmO-like_N"/>
</dbReference>
<dbReference type="AlphaFoldDB" id="A0A1A8THF1"/>
<dbReference type="InterPro" id="IPR023368">
    <property type="entry name" value="UPF0066_cons_site"/>
</dbReference>
<dbReference type="InterPro" id="IPR040372">
    <property type="entry name" value="YaeB-like"/>
</dbReference>
<dbReference type="PROSITE" id="PS51668">
    <property type="entry name" value="TSAA_2"/>
    <property type="match status" value="1"/>
</dbReference>
<dbReference type="EMBL" id="FLOB01000004">
    <property type="protein sequence ID" value="SBS31495.1"/>
    <property type="molecule type" value="Genomic_DNA"/>
</dbReference>
<dbReference type="GO" id="GO:0032259">
    <property type="term" value="P:methylation"/>
    <property type="evidence" value="ECO:0007669"/>
    <property type="project" value="UniProtKB-KW"/>
</dbReference>
<gene>
    <name evidence="4" type="primary">tsaA_1</name>
    <name evidence="4" type="ORF">MSP8886_02139</name>
</gene>
<dbReference type="Pfam" id="PF18389">
    <property type="entry name" value="TrmO_C"/>
    <property type="match status" value="1"/>
</dbReference>